<dbReference type="PIRSF" id="PIRSF005384">
    <property type="entry name" value="RpiB_LacA_B"/>
    <property type="match status" value="1"/>
</dbReference>
<evidence type="ECO:0000313" key="3">
    <source>
        <dbReference type="Proteomes" id="UP000231162"/>
    </source>
</evidence>
<dbReference type="GO" id="GO:0019316">
    <property type="term" value="P:D-allose catabolic process"/>
    <property type="evidence" value="ECO:0007669"/>
    <property type="project" value="TreeGrafter"/>
</dbReference>
<dbReference type="EMBL" id="PEZX01000023">
    <property type="protein sequence ID" value="PIS07003.1"/>
    <property type="molecule type" value="Genomic_DNA"/>
</dbReference>
<dbReference type="PANTHER" id="PTHR30345">
    <property type="entry name" value="RIBOSE-5-PHOSPHATE ISOMERASE B"/>
    <property type="match status" value="1"/>
</dbReference>
<dbReference type="GO" id="GO:0009052">
    <property type="term" value="P:pentose-phosphate shunt, non-oxidative branch"/>
    <property type="evidence" value="ECO:0007669"/>
    <property type="project" value="TreeGrafter"/>
</dbReference>
<dbReference type="SUPFAM" id="SSF89623">
    <property type="entry name" value="Ribose/Galactose isomerase RpiB/AlsB"/>
    <property type="match status" value="1"/>
</dbReference>
<reference evidence="3" key="1">
    <citation type="submission" date="2017-09" db="EMBL/GenBank/DDBJ databases">
        <title>Depth-based differentiation of microbial function through sediment-hosted aquifers and enrichment of novel symbionts in the deep terrestrial subsurface.</title>
        <authorList>
            <person name="Probst A.J."/>
            <person name="Ladd B."/>
            <person name="Jarett J.K."/>
            <person name="Geller-Mcgrath D.E."/>
            <person name="Sieber C.M.K."/>
            <person name="Emerson J.B."/>
            <person name="Anantharaman K."/>
            <person name="Thomas B.C."/>
            <person name="Malmstrom R."/>
            <person name="Stieglmeier M."/>
            <person name="Klingl A."/>
            <person name="Woyke T."/>
            <person name="Ryan C.M."/>
            <person name="Banfield J.F."/>
        </authorList>
    </citation>
    <scope>NUCLEOTIDE SEQUENCE [LARGE SCALE GENOMIC DNA]</scope>
</reference>
<dbReference type="AlphaFoldDB" id="A0A2M6R8Z6"/>
<accession>A0A2M6R8Z6</accession>
<organism evidence="2 3">
    <name type="scientific">Candidatus Berkelbacteria bacterium CG10_big_fil_rev_8_21_14_0_10_43_14</name>
    <dbReference type="NCBI Taxonomy" id="1974515"/>
    <lineage>
        <taxon>Bacteria</taxon>
        <taxon>Candidatus Berkelbacteria</taxon>
    </lineage>
</organism>
<dbReference type="NCBIfam" id="NF004051">
    <property type="entry name" value="PRK05571.1"/>
    <property type="match status" value="1"/>
</dbReference>
<sequence length="150" mass="16560">MSMLYIASDHAGFTLKEQIIHFLQEKGIAFTDVGAFSVDPDDDYPDYAKLLGEAMSSPDDRGIAICASGQGICIACNRFSHIRAAHAWSVETAQRARTDDDANVLCLAGEIKNNDPIEVIVATFCDTHFDASEKHTRRLDKLELISKVNR</sequence>
<protein>
    <submittedName>
        <fullName evidence="2">Ribose-5-phosphate isomerase</fullName>
    </submittedName>
</protein>
<evidence type="ECO:0000313" key="2">
    <source>
        <dbReference type="EMBL" id="PIS07003.1"/>
    </source>
</evidence>
<comment type="similarity">
    <text evidence="1">Belongs to the LacAB/RpiB family.</text>
</comment>
<dbReference type="Pfam" id="PF02502">
    <property type="entry name" value="LacAB_rpiB"/>
    <property type="match status" value="1"/>
</dbReference>
<dbReference type="PANTHER" id="PTHR30345:SF0">
    <property type="entry name" value="DNA DAMAGE-REPAIR_TOLERATION PROTEIN DRT102"/>
    <property type="match status" value="1"/>
</dbReference>
<dbReference type="InterPro" id="IPR036569">
    <property type="entry name" value="RpiB_LacA_LacB_sf"/>
</dbReference>
<keyword evidence="2" id="KW-0413">Isomerase</keyword>
<dbReference type="NCBIfam" id="TIGR00689">
    <property type="entry name" value="rpiB_lacA_lacB"/>
    <property type="match status" value="1"/>
</dbReference>
<proteinExistence type="inferred from homology"/>
<gene>
    <name evidence="2" type="ORF">COT79_01585</name>
</gene>
<evidence type="ECO:0000256" key="1">
    <source>
        <dbReference type="ARBA" id="ARBA00008754"/>
    </source>
</evidence>
<dbReference type="Gene3D" id="3.40.1400.10">
    <property type="entry name" value="Sugar-phosphate isomerase, RpiB/LacA/LacB"/>
    <property type="match status" value="1"/>
</dbReference>
<comment type="caution">
    <text evidence="2">The sequence shown here is derived from an EMBL/GenBank/DDBJ whole genome shotgun (WGS) entry which is preliminary data.</text>
</comment>
<name>A0A2M6R8Z6_9BACT</name>
<dbReference type="GO" id="GO:0004751">
    <property type="term" value="F:ribose-5-phosphate isomerase activity"/>
    <property type="evidence" value="ECO:0007669"/>
    <property type="project" value="TreeGrafter"/>
</dbReference>
<dbReference type="InterPro" id="IPR003500">
    <property type="entry name" value="RpiB_LacA_LacB"/>
</dbReference>
<dbReference type="Proteomes" id="UP000231162">
    <property type="component" value="Unassembled WGS sequence"/>
</dbReference>